<dbReference type="Proteomes" id="UP001600888">
    <property type="component" value="Unassembled WGS sequence"/>
</dbReference>
<dbReference type="Pfam" id="PF11917">
    <property type="entry name" value="DUF3435"/>
    <property type="match status" value="1"/>
</dbReference>
<comment type="caution">
    <text evidence="1">The sequence shown here is derived from an EMBL/GenBank/DDBJ whole genome shotgun (WGS) entry which is preliminary data.</text>
</comment>
<name>A0ABR4F4M3_9PEZI</name>
<gene>
    <name evidence="1" type="ORF">FJTKL_01892</name>
</gene>
<reference evidence="1 2" key="1">
    <citation type="submission" date="2024-03" db="EMBL/GenBank/DDBJ databases">
        <title>A high-quality draft genome sequence of Diaporthe vaccinii, a causative agent of upright dieback and viscid rot disease in cranberry plants.</title>
        <authorList>
            <person name="Sarrasin M."/>
            <person name="Lang B.F."/>
            <person name="Burger G."/>
        </authorList>
    </citation>
    <scope>NUCLEOTIDE SEQUENCE [LARGE SCALE GENOMIC DNA]</scope>
    <source>
        <strain evidence="1 2">IS7</strain>
    </source>
</reference>
<accession>A0ABR4F4M3</accession>
<evidence type="ECO:0000313" key="1">
    <source>
        <dbReference type="EMBL" id="KAL2289652.1"/>
    </source>
</evidence>
<organism evidence="1 2">
    <name type="scientific">Diaporthe vaccinii</name>
    <dbReference type="NCBI Taxonomy" id="105482"/>
    <lineage>
        <taxon>Eukaryota</taxon>
        <taxon>Fungi</taxon>
        <taxon>Dikarya</taxon>
        <taxon>Ascomycota</taxon>
        <taxon>Pezizomycotina</taxon>
        <taxon>Sordariomycetes</taxon>
        <taxon>Sordariomycetidae</taxon>
        <taxon>Diaporthales</taxon>
        <taxon>Diaporthaceae</taxon>
        <taxon>Diaporthe</taxon>
        <taxon>Diaporthe eres species complex</taxon>
    </lineage>
</organism>
<evidence type="ECO:0000313" key="2">
    <source>
        <dbReference type="Proteomes" id="UP001600888"/>
    </source>
</evidence>
<dbReference type="PANTHER" id="PTHR37535:SF3">
    <property type="entry name" value="FLUG DOMAIN-CONTAINING PROTEIN"/>
    <property type="match status" value="1"/>
</dbReference>
<dbReference type="PANTHER" id="PTHR37535">
    <property type="entry name" value="FLUG DOMAIN PROTEIN"/>
    <property type="match status" value="1"/>
</dbReference>
<sequence length="376" mass="43175">MITFDKLDLSSLDLEFLEEFQGSDDDEDGDPLLAQSTKGTREHLRKIWYRFWTVAKKDPEKIWIDLCQPREAARATKLCETFLHTYATRTRKRRICLGPEEYELQRSVTAATTLLLCWRSLVVEFDQTVLARKRREDPDNMAKWSLKFKNGLLQTKGQGPVADVSRWIGAHAEDMGLTREQTFVEKEATAEDIALVLRTLWTRAEDIPCDPVTQVSFHNTVLLGGICGFRPGVLENLKYRQVALLVLRDPRTQRKRIVASFTVRQNKQRTGAIRRDQSNVLEFSITLVPQKIFCPVSLVVARALADDAFEPSFDSVHSLLSRPNLEHTQCIQLKWKDDALDREIFPLTYNRFGELWRRAARSAYVLTPFASGQGTD</sequence>
<dbReference type="InterPro" id="IPR021842">
    <property type="entry name" value="DUF3435"/>
</dbReference>
<dbReference type="EMBL" id="JBAWTH010000012">
    <property type="protein sequence ID" value="KAL2289652.1"/>
    <property type="molecule type" value="Genomic_DNA"/>
</dbReference>
<proteinExistence type="predicted"/>
<protein>
    <submittedName>
        <fullName evidence="1">Uncharacterized protein</fullName>
    </submittedName>
</protein>
<keyword evidence="2" id="KW-1185">Reference proteome</keyword>